<keyword evidence="4" id="KW-1185">Reference proteome</keyword>
<evidence type="ECO:0000256" key="2">
    <source>
        <dbReference type="SAM" id="Phobius"/>
    </source>
</evidence>
<keyword evidence="2" id="KW-0472">Membrane</keyword>
<evidence type="ECO:0000313" key="4">
    <source>
        <dbReference type="Proteomes" id="UP000295252"/>
    </source>
</evidence>
<feature type="transmembrane region" description="Helical" evidence="2">
    <location>
        <begin position="21"/>
        <end position="41"/>
    </location>
</feature>
<feature type="transmembrane region" description="Helical" evidence="2">
    <location>
        <begin position="311"/>
        <end position="333"/>
    </location>
</feature>
<feature type="transmembrane region" description="Helical" evidence="2">
    <location>
        <begin position="53"/>
        <end position="76"/>
    </location>
</feature>
<protein>
    <submittedName>
        <fullName evidence="3">Uncharacterized protein</fullName>
    </submittedName>
</protein>
<dbReference type="OMA" id="FCISACV"/>
<name>A0A068UGD0_COFCA</name>
<dbReference type="AlphaFoldDB" id="A0A068UGD0"/>
<gene>
    <name evidence="3" type="ORF">GSCOC_T00024434001</name>
</gene>
<reference evidence="4" key="1">
    <citation type="journal article" date="2014" name="Science">
        <title>The coffee genome provides insight into the convergent evolution of caffeine biosynthesis.</title>
        <authorList>
            <person name="Denoeud F."/>
            <person name="Carretero-Paulet L."/>
            <person name="Dereeper A."/>
            <person name="Droc G."/>
            <person name="Guyot R."/>
            <person name="Pietrella M."/>
            <person name="Zheng C."/>
            <person name="Alberti A."/>
            <person name="Anthony F."/>
            <person name="Aprea G."/>
            <person name="Aury J.M."/>
            <person name="Bento P."/>
            <person name="Bernard M."/>
            <person name="Bocs S."/>
            <person name="Campa C."/>
            <person name="Cenci A."/>
            <person name="Combes M.C."/>
            <person name="Crouzillat D."/>
            <person name="Da Silva C."/>
            <person name="Daddiego L."/>
            <person name="De Bellis F."/>
            <person name="Dussert S."/>
            <person name="Garsmeur O."/>
            <person name="Gayraud T."/>
            <person name="Guignon V."/>
            <person name="Jahn K."/>
            <person name="Jamilloux V."/>
            <person name="Joet T."/>
            <person name="Labadie K."/>
            <person name="Lan T."/>
            <person name="Leclercq J."/>
            <person name="Lepelley M."/>
            <person name="Leroy T."/>
            <person name="Li L.T."/>
            <person name="Librado P."/>
            <person name="Lopez L."/>
            <person name="Munoz A."/>
            <person name="Noel B."/>
            <person name="Pallavicini A."/>
            <person name="Perrotta G."/>
            <person name="Poncet V."/>
            <person name="Pot D."/>
            <person name="Priyono X."/>
            <person name="Rigoreau M."/>
            <person name="Rouard M."/>
            <person name="Rozas J."/>
            <person name="Tranchant-Dubreuil C."/>
            <person name="VanBuren R."/>
            <person name="Zhang Q."/>
            <person name="Andrade A.C."/>
            <person name="Argout X."/>
            <person name="Bertrand B."/>
            <person name="de Kochko A."/>
            <person name="Graziosi G."/>
            <person name="Henry R.J."/>
            <person name="Jayarama X."/>
            <person name="Ming R."/>
            <person name="Nagai C."/>
            <person name="Rounsley S."/>
            <person name="Sankoff D."/>
            <person name="Giuliano G."/>
            <person name="Albert V.A."/>
            <person name="Wincker P."/>
            <person name="Lashermes P."/>
        </authorList>
    </citation>
    <scope>NUCLEOTIDE SEQUENCE [LARGE SCALE GENOMIC DNA]</scope>
    <source>
        <strain evidence="4">cv. DH200-94</strain>
    </source>
</reference>
<sequence length="359" mass="40785">MALLLDLTHTTFVLVTKPLSLAKLFCLFCLRSICIVIQTWIELLTAGINFQLKILWNVTIWAIAILSIPVRALTALQKEKLLEIRIQDLQIELENIIWHTKKLEEQLQLAIKEHRLMEALLAEVEDEHAEAISKMELLDGELKDLEAENNQLKEVQGKAFWCSRSKDEGQNSQTVKNALKFRIPLLRSHYKGNGVKGDNMRCRDKWKDGKGIKSEMSGASKVLSEACGLIHPSFQDTMTPNFRMDNVLEQRRQEALSHSFFSAVWSLLVGMIVWEAREPCMPLVLALFVVVIMSLLCVLRFFSTIKNKHAVVAVALLSLNCFMLGMVTCPMLPVFADALAPFVFHASQKMVTWFLAFLT</sequence>
<dbReference type="PANTHER" id="PTHR36073">
    <property type="match status" value="1"/>
</dbReference>
<evidence type="ECO:0000256" key="1">
    <source>
        <dbReference type="SAM" id="Coils"/>
    </source>
</evidence>
<dbReference type="STRING" id="49390.A0A068UGD0"/>
<dbReference type="PANTHER" id="PTHR36073:SF1">
    <property type="entry name" value="OS01G0962100 PROTEIN"/>
    <property type="match status" value="1"/>
</dbReference>
<dbReference type="FunCoup" id="A0A068UGD0">
    <property type="interactions" value="26"/>
</dbReference>
<dbReference type="OrthoDB" id="1937632at2759"/>
<dbReference type="EMBL" id="HG739109">
    <property type="protein sequence ID" value="CDP07229.1"/>
    <property type="molecule type" value="Genomic_DNA"/>
</dbReference>
<dbReference type="PhylomeDB" id="A0A068UGD0"/>
<dbReference type="Gramene" id="CDP07229">
    <property type="protein sequence ID" value="CDP07229"/>
    <property type="gene ID" value="GSCOC_T00024434001"/>
</dbReference>
<organism evidence="3 4">
    <name type="scientific">Coffea canephora</name>
    <name type="common">Robusta coffee</name>
    <dbReference type="NCBI Taxonomy" id="49390"/>
    <lineage>
        <taxon>Eukaryota</taxon>
        <taxon>Viridiplantae</taxon>
        <taxon>Streptophyta</taxon>
        <taxon>Embryophyta</taxon>
        <taxon>Tracheophyta</taxon>
        <taxon>Spermatophyta</taxon>
        <taxon>Magnoliopsida</taxon>
        <taxon>eudicotyledons</taxon>
        <taxon>Gunneridae</taxon>
        <taxon>Pentapetalae</taxon>
        <taxon>asterids</taxon>
        <taxon>lamiids</taxon>
        <taxon>Gentianales</taxon>
        <taxon>Rubiaceae</taxon>
        <taxon>Ixoroideae</taxon>
        <taxon>Gardenieae complex</taxon>
        <taxon>Bertiereae - Coffeeae clade</taxon>
        <taxon>Coffeeae</taxon>
        <taxon>Coffea</taxon>
    </lineage>
</organism>
<feature type="transmembrane region" description="Helical" evidence="2">
    <location>
        <begin position="280"/>
        <end position="299"/>
    </location>
</feature>
<dbReference type="InParanoid" id="A0A068UGD0"/>
<accession>A0A068UGD0</accession>
<feature type="coiled-coil region" evidence="1">
    <location>
        <begin position="86"/>
        <end position="158"/>
    </location>
</feature>
<keyword evidence="2" id="KW-1133">Transmembrane helix</keyword>
<dbReference type="Proteomes" id="UP000295252">
    <property type="component" value="Chromosome X"/>
</dbReference>
<keyword evidence="1" id="KW-0175">Coiled coil</keyword>
<proteinExistence type="predicted"/>
<keyword evidence="2" id="KW-0812">Transmembrane</keyword>
<feature type="transmembrane region" description="Helical" evidence="2">
    <location>
        <begin position="255"/>
        <end position="274"/>
    </location>
</feature>
<evidence type="ECO:0000313" key="3">
    <source>
        <dbReference type="EMBL" id="CDP07229.1"/>
    </source>
</evidence>